<reference evidence="3 4" key="1">
    <citation type="journal article" date="2015" name="Genome Biol. Evol.">
        <title>Comparative Genomics of a Bacterivorous Green Alga Reveals Evolutionary Causalities and Consequences of Phago-Mixotrophic Mode of Nutrition.</title>
        <authorList>
            <person name="Burns J.A."/>
            <person name="Paasch A."/>
            <person name="Narechania A."/>
            <person name="Kim E."/>
        </authorList>
    </citation>
    <scope>NUCLEOTIDE SEQUENCE [LARGE SCALE GENOMIC DNA]</scope>
    <source>
        <strain evidence="3 4">PLY_AMNH</strain>
    </source>
</reference>
<dbReference type="GO" id="GO:0051260">
    <property type="term" value="P:protein homooligomerization"/>
    <property type="evidence" value="ECO:0007669"/>
    <property type="project" value="InterPro"/>
</dbReference>
<dbReference type="SUPFAM" id="SSF54695">
    <property type="entry name" value="POZ domain"/>
    <property type="match status" value="2"/>
</dbReference>
<evidence type="ECO:0000313" key="3">
    <source>
        <dbReference type="EMBL" id="KAK3283061.1"/>
    </source>
</evidence>
<dbReference type="PANTHER" id="PTHR14499">
    <property type="entry name" value="POTASSIUM CHANNEL TETRAMERIZATION DOMAIN-CONTAINING"/>
    <property type="match status" value="1"/>
</dbReference>
<dbReference type="Gene3D" id="3.30.710.10">
    <property type="entry name" value="Potassium Channel Kv1.1, Chain A"/>
    <property type="match status" value="2"/>
</dbReference>
<gene>
    <name evidence="3" type="ORF">CYMTET_9230</name>
</gene>
<organism evidence="3 4">
    <name type="scientific">Cymbomonas tetramitiformis</name>
    <dbReference type="NCBI Taxonomy" id="36881"/>
    <lineage>
        <taxon>Eukaryota</taxon>
        <taxon>Viridiplantae</taxon>
        <taxon>Chlorophyta</taxon>
        <taxon>Pyramimonadophyceae</taxon>
        <taxon>Pyramimonadales</taxon>
        <taxon>Pyramimonadaceae</taxon>
        <taxon>Cymbomonas</taxon>
    </lineage>
</organism>
<dbReference type="EMBL" id="LGRX02003052">
    <property type="protein sequence ID" value="KAK3283061.1"/>
    <property type="molecule type" value="Genomic_DNA"/>
</dbReference>
<accession>A0AAE0GS33</accession>
<dbReference type="InterPro" id="IPR008983">
    <property type="entry name" value="Tumour_necrosis_fac-like_dom"/>
</dbReference>
<comment type="caution">
    <text evidence="3">The sequence shown here is derived from an EMBL/GenBank/DDBJ whole genome shotgun (WGS) entry which is preliminary data.</text>
</comment>
<dbReference type="PANTHER" id="PTHR14499:SF136">
    <property type="entry name" value="GH08630P"/>
    <property type="match status" value="1"/>
</dbReference>
<name>A0AAE0GS33_9CHLO</name>
<proteinExistence type="predicted"/>
<keyword evidence="4" id="KW-1185">Reference proteome</keyword>
<dbReference type="Proteomes" id="UP001190700">
    <property type="component" value="Unassembled WGS sequence"/>
</dbReference>
<evidence type="ECO:0000259" key="2">
    <source>
        <dbReference type="SMART" id="SM00225"/>
    </source>
</evidence>
<evidence type="ECO:0000256" key="1">
    <source>
        <dbReference type="ARBA" id="ARBA00004906"/>
    </source>
</evidence>
<protein>
    <recommendedName>
        <fullName evidence="2">BTB domain-containing protein</fullName>
    </recommendedName>
</protein>
<dbReference type="SUPFAM" id="SSF49842">
    <property type="entry name" value="TNF-like"/>
    <property type="match status" value="2"/>
</dbReference>
<dbReference type="Pfam" id="PF02214">
    <property type="entry name" value="BTB_2"/>
    <property type="match status" value="2"/>
</dbReference>
<feature type="domain" description="BTB" evidence="2">
    <location>
        <begin position="188"/>
        <end position="298"/>
    </location>
</feature>
<dbReference type="InterPro" id="IPR011333">
    <property type="entry name" value="SKP1/BTB/POZ_sf"/>
</dbReference>
<evidence type="ECO:0000313" key="4">
    <source>
        <dbReference type="Proteomes" id="UP001190700"/>
    </source>
</evidence>
<comment type="pathway">
    <text evidence="1">Protein modification; protein ubiquitination.</text>
</comment>
<dbReference type="AlphaFoldDB" id="A0AAE0GS33"/>
<feature type="domain" description="BTB" evidence="2">
    <location>
        <begin position="48"/>
        <end position="173"/>
    </location>
</feature>
<dbReference type="InterPro" id="IPR000210">
    <property type="entry name" value="BTB/POZ_dom"/>
</dbReference>
<dbReference type="SMART" id="SM00225">
    <property type="entry name" value="BTB"/>
    <property type="match status" value="2"/>
</dbReference>
<dbReference type="InterPro" id="IPR003131">
    <property type="entry name" value="T1-type_BTB"/>
</dbReference>
<sequence length="569" mass="64458">MSDFLQDMQELLAKEFKQKNHELSEREEKVSKREEQVAVYNDVEHTGQPLKIRIDDREFMCTVELLCSDSTPDSYFWHALSKASVSKLISPRGKATLPPSNEKHKERSEAPKQLIITRDPEAFEYVLEYLRFGDLISGGKLDLSQLRKLTQDAEFYGLPGLHEIAQNLGAAKEAEEQVRIRKAIAESAQVKVQVGDRQFVTTKDILCTAENSLFDIKFSERWRDREEEGHHQVPAPVEMFFPRDPEMFKLVLEYLTYDELFSAEELSLSQIRKLEADASFYGLKNLENLAKSLVLRHSFTPYARFASAKQVLHGTCVSWTQELPGTVDLFLRSADYCTLTATRKGVYKVSATVNIVGHPTSGAVYLALRCQEREVARSYCTSGNGWQNNVNIHDIRHLDKGDTVGVYYNNEAGHGSSTDARCNRISLLWLCDVFHERPYARFTSSQPVGPGMYVQWTEETEGAGLFSRSSTKSKLAATRAGLYQITVTLCIQGCTSDGGSFISLHQGSAEVCRAYYTNHNSFYNSVWMDEIIPLTVGEEISVYHANAAQYVNFNEPKANRIVLRWVNDL</sequence>
<dbReference type="Gene3D" id="2.60.120.40">
    <property type="match status" value="1"/>
</dbReference>